<organism evidence="1 2">
    <name type="scientific">Octadecabacter dasysiphoniae</name>
    <dbReference type="NCBI Taxonomy" id="2909341"/>
    <lineage>
        <taxon>Bacteria</taxon>
        <taxon>Pseudomonadati</taxon>
        <taxon>Pseudomonadota</taxon>
        <taxon>Alphaproteobacteria</taxon>
        <taxon>Rhodobacterales</taxon>
        <taxon>Roseobacteraceae</taxon>
        <taxon>Octadecabacter</taxon>
    </lineage>
</organism>
<dbReference type="RefSeq" id="WP_235224229.1">
    <property type="nucleotide sequence ID" value="NZ_JAKGAQ010000001.1"/>
</dbReference>
<accession>A0ABS9CS92</accession>
<evidence type="ECO:0000313" key="1">
    <source>
        <dbReference type="EMBL" id="MCF2870113.1"/>
    </source>
</evidence>
<dbReference type="InterPro" id="IPR011057">
    <property type="entry name" value="Mss4-like_sf"/>
</dbReference>
<evidence type="ECO:0000313" key="2">
    <source>
        <dbReference type="Proteomes" id="UP001200557"/>
    </source>
</evidence>
<dbReference type="InterPro" id="IPR046149">
    <property type="entry name" value="DUF6151"/>
</dbReference>
<sequence>MTVGVDLPFACQCGKVHGLLHDITPSAGGQVQCHCDDCRRAIVWLGQADPGPDGVRYFQTTPNRVTFHQGGDTLSAFTWKSEKLVRWFAPCCNTALFNTLNSPKWAFASFMVDRIADPAPLGPVKAHAFVPKPNGKRGHTNALGFMGGFIKRTISARLSGTWRDTPFFDDDGQPIAQVRPLTHEDRAQAQL</sequence>
<dbReference type="Gene3D" id="3.90.1590.10">
    <property type="entry name" value="glutathione-dependent formaldehyde- activating enzyme (gfa)"/>
    <property type="match status" value="1"/>
</dbReference>
<gene>
    <name evidence="1" type="ORF">L0664_03455</name>
</gene>
<dbReference type="EMBL" id="JAKGAQ010000001">
    <property type="protein sequence ID" value="MCF2870113.1"/>
    <property type="molecule type" value="Genomic_DNA"/>
</dbReference>
<name>A0ABS9CS92_9RHOB</name>
<protein>
    <submittedName>
        <fullName evidence="1">DUF6151 family protein</fullName>
    </submittedName>
</protein>
<dbReference type="Pfam" id="PF19648">
    <property type="entry name" value="DUF6151"/>
    <property type="match status" value="1"/>
</dbReference>
<proteinExistence type="predicted"/>
<reference evidence="1 2" key="1">
    <citation type="submission" date="2022-01" db="EMBL/GenBank/DDBJ databases">
        <title>Octadecabacter sp. nov., isolated from a marine alga.</title>
        <authorList>
            <person name="Jin M.S."/>
            <person name="Kim H.M."/>
            <person name="Han D.M."/>
            <person name="Jung J.J."/>
            <person name="Jeon C.O."/>
        </authorList>
    </citation>
    <scope>NUCLEOTIDE SEQUENCE [LARGE SCALE GENOMIC DNA]</scope>
    <source>
        <strain evidence="1 2">G9-8</strain>
    </source>
</reference>
<dbReference type="Proteomes" id="UP001200557">
    <property type="component" value="Unassembled WGS sequence"/>
</dbReference>
<comment type="caution">
    <text evidence="1">The sequence shown here is derived from an EMBL/GenBank/DDBJ whole genome shotgun (WGS) entry which is preliminary data.</text>
</comment>
<dbReference type="SUPFAM" id="SSF51316">
    <property type="entry name" value="Mss4-like"/>
    <property type="match status" value="1"/>
</dbReference>
<keyword evidence="2" id="KW-1185">Reference proteome</keyword>